<feature type="transmembrane region" description="Helical" evidence="6">
    <location>
        <begin position="325"/>
        <end position="352"/>
    </location>
</feature>
<dbReference type="GO" id="GO:0016020">
    <property type="term" value="C:membrane"/>
    <property type="evidence" value="ECO:0007669"/>
    <property type="project" value="UniProtKB-SubCell"/>
</dbReference>
<dbReference type="GO" id="GO:0008654">
    <property type="term" value="P:phospholipid biosynthetic process"/>
    <property type="evidence" value="ECO:0007669"/>
    <property type="project" value="InterPro"/>
</dbReference>
<dbReference type="Gene3D" id="1.20.120.1760">
    <property type="match status" value="1"/>
</dbReference>
<proteinExistence type="inferred from homology"/>
<keyword evidence="4 6" id="KW-0472">Membrane</keyword>
<protein>
    <submittedName>
        <fullName evidence="7">Bb in a boxcar isoform c</fullName>
    </submittedName>
</protein>
<gene>
    <name evidence="7" type="ORF">M0812_12618</name>
</gene>
<name>A0AAV7ZP66_9EUKA</name>
<evidence type="ECO:0000256" key="4">
    <source>
        <dbReference type="ARBA" id="ARBA00023136"/>
    </source>
</evidence>
<evidence type="ECO:0000313" key="8">
    <source>
        <dbReference type="Proteomes" id="UP001146793"/>
    </source>
</evidence>
<dbReference type="InterPro" id="IPR043130">
    <property type="entry name" value="CDP-OH_PTrfase_TM_dom"/>
</dbReference>
<evidence type="ECO:0000256" key="6">
    <source>
        <dbReference type="SAM" id="Phobius"/>
    </source>
</evidence>
<feature type="transmembrane region" description="Helical" evidence="6">
    <location>
        <begin position="234"/>
        <end position="254"/>
    </location>
</feature>
<feature type="transmembrane region" description="Helical" evidence="6">
    <location>
        <begin position="201"/>
        <end position="222"/>
    </location>
</feature>
<dbReference type="GO" id="GO:0016780">
    <property type="term" value="F:phosphotransferase activity, for other substituted phosphate groups"/>
    <property type="evidence" value="ECO:0007669"/>
    <property type="project" value="InterPro"/>
</dbReference>
<comment type="similarity">
    <text evidence="2 5">Belongs to the CDP-alcohol phosphatidyltransferase class-I family.</text>
</comment>
<evidence type="ECO:0000256" key="1">
    <source>
        <dbReference type="ARBA" id="ARBA00004370"/>
    </source>
</evidence>
<dbReference type="PROSITE" id="PS00379">
    <property type="entry name" value="CDP_ALCOHOL_P_TRANSF"/>
    <property type="match status" value="1"/>
</dbReference>
<dbReference type="PANTHER" id="PTHR10414:SF37">
    <property type="entry name" value="BB IN A BOXCAR, ISOFORM C"/>
    <property type="match status" value="1"/>
</dbReference>
<dbReference type="PANTHER" id="PTHR10414">
    <property type="entry name" value="ETHANOLAMINEPHOSPHOTRANSFERASE"/>
    <property type="match status" value="1"/>
</dbReference>
<comment type="caution">
    <text evidence="7">The sequence shown here is derived from an EMBL/GenBank/DDBJ whole genome shotgun (WGS) entry which is preliminary data.</text>
</comment>
<dbReference type="InterPro" id="IPR014472">
    <property type="entry name" value="CHOPT"/>
</dbReference>
<feature type="transmembrane region" description="Helical" evidence="6">
    <location>
        <begin position="173"/>
        <end position="195"/>
    </location>
</feature>
<feature type="transmembrane region" description="Helical" evidence="6">
    <location>
        <begin position="266"/>
        <end position="287"/>
    </location>
</feature>
<reference evidence="7" key="1">
    <citation type="submission" date="2022-08" db="EMBL/GenBank/DDBJ databases">
        <title>Novel sulphate-reducing endosymbionts in the free-living metamonad Anaeramoeba.</title>
        <authorList>
            <person name="Jerlstrom-Hultqvist J."/>
            <person name="Cepicka I."/>
            <person name="Gallot-Lavallee L."/>
            <person name="Salas-Leiva D."/>
            <person name="Curtis B.A."/>
            <person name="Zahonova K."/>
            <person name="Pipaliya S."/>
            <person name="Dacks J."/>
            <person name="Roger A.J."/>
        </authorList>
    </citation>
    <scope>NUCLEOTIDE SEQUENCE</scope>
    <source>
        <strain evidence="7">Busselton2</strain>
    </source>
</reference>
<feature type="transmembrane region" description="Helical" evidence="6">
    <location>
        <begin position="134"/>
        <end position="152"/>
    </location>
</feature>
<dbReference type="AlphaFoldDB" id="A0AAV7ZP66"/>
<evidence type="ECO:0000256" key="2">
    <source>
        <dbReference type="ARBA" id="ARBA00010441"/>
    </source>
</evidence>
<feature type="transmembrane region" description="Helical" evidence="6">
    <location>
        <begin position="294"/>
        <end position="313"/>
    </location>
</feature>
<dbReference type="Proteomes" id="UP001146793">
    <property type="component" value="Unassembled WGS sequence"/>
</dbReference>
<evidence type="ECO:0000313" key="7">
    <source>
        <dbReference type="EMBL" id="KAJ3442866.1"/>
    </source>
</evidence>
<dbReference type="InterPro" id="IPR000462">
    <property type="entry name" value="CDP-OH_P_trans"/>
</dbReference>
<comment type="subcellular location">
    <subcellularLocation>
        <location evidence="1">Membrane</location>
    </subcellularLocation>
</comment>
<dbReference type="InterPro" id="IPR048254">
    <property type="entry name" value="CDP_ALCOHOL_P_TRANSF_CS"/>
</dbReference>
<organism evidence="7 8">
    <name type="scientific">Anaeramoeba flamelloides</name>
    <dbReference type="NCBI Taxonomy" id="1746091"/>
    <lineage>
        <taxon>Eukaryota</taxon>
        <taxon>Metamonada</taxon>
        <taxon>Anaeramoebidae</taxon>
        <taxon>Anaeramoeba</taxon>
    </lineage>
</organism>
<dbReference type="EMBL" id="JANTQA010000026">
    <property type="protein sequence ID" value="KAJ3442866.1"/>
    <property type="molecule type" value="Genomic_DNA"/>
</dbReference>
<keyword evidence="3 5" id="KW-0808">Transferase</keyword>
<keyword evidence="6" id="KW-0812">Transmembrane</keyword>
<keyword evidence="6" id="KW-1133">Transmembrane helix</keyword>
<evidence type="ECO:0000256" key="3">
    <source>
        <dbReference type="ARBA" id="ARBA00022679"/>
    </source>
</evidence>
<accession>A0AAV7ZP66</accession>
<dbReference type="Pfam" id="PF01066">
    <property type="entry name" value="CDP-OH_P_transf"/>
    <property type="match status" value="1"/>
</dbReference>
<evidence type="ECO:0000256" key="5">
    <source>
        <dbReference type="RuleBase" id="RU003750"/>
    </source>
</evidence>
<sequence>MSKTKRDFKLSKFSYLTERELKFVSQNKYKGKNDSLLYKYVTSPFCNWLVKNYIPDWMAYYSPNMEEPLPRYILIFSPLTVIFYNICDNCDGKQARKTDNASPLGQMFDHGIDCVVGLYVIQNTTTTIQAGNTWIQYLILIGTLGCFYMATWDEYWCGNFYLGMFNGPNEGNLFVIILNFLVFIKPDLFAMNIFGKKLSDIALPPLLIALIPVLIVNISRVSKSGNLKQYGIKRAFITTIPNIAAVTVTLGWRILNPSLFDNYPRFTWTIVGFLFANLNFRILLAHLSKNFKNWYYAQSFWVLIYIPVLYHFFGMKFISEKLFIYTYASLLILAFVHLFTSVTIDVSSYLGIKVFKNKPVFIKKKKRTFLKNK</sequence>
<dbReference type="PIRSF" id="PIRSF015665">
    <property type="entry name" value="CHOPT"/>
    <property type="match status" value="1"/>
</dbReference>